<name>A0ABV3GMZ8_MICGL</name>
<dbReference type="RefSeq" id="WP_358138474.1">
    <property type="nucleotide sequence ID" value="NZ_JBFALK010000019.1"/>
</dbReference>
<dbReference type="EMBL" id="JBFALK010000019">
    <property type="protein sequence ID" value="MEV0973015.1"/>
    <property type="molecule type" value="Genomic_DNA"/>
</dbReference>
<keyword evidence="2" id="KW-1185">Reference proteome</keyword>
<dbReference type="Proteomes" id="UP001551675">
    <property type="component" value="Unassembled WGS sequence"/>
</dbReference>
<protein>
    <submittedName>
        <fullName evidence="1">YdeI/OmpD-associated family protein</fullName>
    </submittedName>
</protein>
<reference evidence="1 2" key="1">
    <citation type="submission" date="2024-06" db="EMBL/GenBank/DDBJ databases">
        <title>The Natural Products Discovery Center: Release of the First 8490 Sequenced Strains for Exploring Actinobacteria Biosynthetic Diversity.</title>
        <authorList>
            <person name="Kalkreuter E."/>
            <person name="Kautsar S.A."/>
            <person name="Yang D."/>
            <person name="Bader C.D."/>
            <person name="Teijaro C.N."/>
            <person name="Fluegel L."/>
            <person name="Davis C.M."/>
            <person name="Simpson J.R."/>
            <person name="Lauterbach L."/>
            <person name="Steele A.D."/>
            <person name="Gui C."/>
            <person name="Meng S."/>
            <person name="Li G."/>
            <person name="Viehrig K."/>
            <person name="Ye F."/>
            <person name="Su P."/>
            <person name="Kiefer A.F."/>
            <person name="Nichols A."/>
            <person name="Cepeda A.J."/>
            <person name="Yan W."/>
            <person name="Fan B."/>
            <person name="Jiang Y."/>
            <person name="Adhikari A."/>
            <person name="Zheng C.-J."/>
            <person name="Schuster L."/>
            <person name="Cowan T.M."/>
            <person name="Smanski M.J."/>
            <person name="Chevrette M.G."/>
            <person name="De Carvalho L.P.S."/>
            <person name="Shen B."/>
        </authorList>
    </citation>
    <scope>NUCLEOTIDE SEQUENCE [LARGE SCALE GENOMIC DNA]</scope>
    <source>
        <strain evidence="1 2">NPDC050100</strain>
    </source>
</reference>
<proteinExistence type="predicted"/>
<organism evidence="1 2">
    <name type="scientific">Microtetraspora glauca</name>
    <dbReference type="NCBI Taxonomy" id="1996"/>
    <lineage>
        <taxon>Bacteria</taxon>
        <taxon>Bacillati</taxon>
        <taxon>Actinomycetota</taxon>
        <taxon>Actinomycetes</taxon>
        <taxon>Streptosporangiales</taxon>
        <taxon>Streptosporangiaceae</taxon>
        <taxon>Microtetraspora</taxon>
    </lineage>
</organism>
<gene>
    <name evidence="1" type="ORF">AB0I59_30795</name>
</gene>
<evidence type="ECO:0000313" key="1">
    <source>
        <dbReference type="EMBL" id="MEV0973015.1"/>
    </source>
</evidence>
<comment type="caution">
    <text evidence="1">The sequence shown here is derived from an EMBL/GenBank/DDBJ whole genome shotgun (WGS) entry which is preliminary data.</text>
</comment>
<sequence length="112" mass="12366">MSSIACRSADEVFAVSFIPPSRPVIPIRGRHSRGRRRAGWFGLGKGSPQLALYEWEAAAQDAGVSAEGSGFRGAYDNLAYSYKREHMRAIESAKKPETRQRRIEKAIATLQG</sequence>
<evidence type="ECO:0000313" key="2">
    <source>
        <dbReference type="Proteomes" id="UP001551675"/>
    </source>
</evidence>
<accession>A0ABV3GMZ8</accession>
<dbReference type="Pfam" id="PF13376">
    <property type="entry name" value="OmdA"/>
    <property type="match status" value="1"/>
</dbReference>